<protein>
    <recommendedName>
        <fullName evidence="4">Phytanoyl-CoA dioxygenase</fullName>
    </recommendedName>
</protein>
<dbReference type="SUPFAM" id="SSF51197">
    <property type="entry name" value="Clavaminate synthase-like"/>
    <property type="match status" value="1"/>
</dbReference>
<dbReference type="Pfam" id="PF05721">
    <property type="entry name" value="PhyH"/>
    <property type="match status" value="1"/>
</dbReference>
<dbReference type="Proteomes" id="UP000470771">
    <property type="component" value="Unassembled WGS sequence"/>
</dbReference>
<evidence type="ECO:0008006" key="4">
    <source>
        <dbReference type="Google" id="ProtNLM"/>
    </source>
</evidence>
<dbReference type="InterPro" id="IPR008775">
    <property type="entry name" value="Phytyl_CoA_dOase-like"/>
</dbReference>
<dbReference type="GO" id="GO:0005506">
    <property type="term" value="F:iron ion binding"/>
    <property type="evidence" value="ECO:0007669"/>
    <property type="project" value="UniProtKB-ARBA"/>
</dbReference>
<comment type="caution">
    <text evidence="2">The sequence shown here is derived from an EMBL/GenBank/DDBJ whole genome shotgun (WGS) entry which is preliminary data.</text>
</comment>
<accession>A0A6N9NL58</accession>
<dbReference type="RefSeq" id="WP_160632835.1">
    <property type="nucleotide sequence ID" value="NZ_WWNE01000006.1"/>
</dbReference>
<name>A0A6N9NL58_9FLAO</name>
<organism evidence="2 3">
    <name type="scientific">Acidiluteibacter ferrifornacis</name>
    <dbReference type="NCBI Taxonomy" id="2692424"/>
    <lineage>
        <taxon>Bacteria</taxon>
        <taxon>Pseudomonadati</taxon>
        <taxon>Bacteroidota</taxon>
        <taxon>Flavobacteriia</taxon>
        <taxon>Flavobacteriales</taxon>
        <taxon>Cryomorphaceae</taxon>
        <taxon>Acidiluteibacter</taxon>
    </lineage>
</organism>
<keyword evidence="3" id="KW-1185">Reference proteome</keyword>
<dbReference type="AlphaFoldDB" id="A0A6N9NL58"/>
<evidence type="ECO:0000313" key="3">
    <source>
        <dbReference type="Proteomes" id="UP000470771"/>
    </source>
</evidence>
<dbReference type="GO" id="GO:0016706">
    <property type="term" value="F:2-oxoglutarate-dependent dioxygenase activity"/>
    <property type="evidence" value="ECO:0007669"/>
    <property type="project" value="UniProtKB-ARBA"/>
</dbReference>
<gene>
    <name evidence="2" type="ORF">GQN54_07080</name>
</gene>
<dbReference type="PANTHER" id="PTHR20883:SF48">
    <property type="entry name" value="ECTOINE DIOXYGENASE"/>
    <property type="match status" value="1"/>
</dbReference>
<dbReference type="PANTHER" id="PTHR20883">
    <property type="entry name" value="PHYTANOYL-COA DIOXYGENASE DOMAIN CONTAINING 1"/>
    <property type="match status" value="1"/>
</dbReference>
<dbReference type="Gene3D" id="2.60.120.620">
    <property type="entry name" value="q2cbj1_9rhob like domain"/>
    <property type="match status" value="1"/>
</dbReference>
<evidence type="ECO:0000313" key="2">
    <source>
        <dbReference type="EMBL" id="NBG65877.1"/>
    </source>
</evidence>
<sequence length="266" mass="30976">MSFLDLAKAYTHISYETIKDRMHSKSVENLSEEDKQILSDLELNGVTVIPNYYSEEKCDQIKSEIDNLINDATVKKWVDKDGSDTRVYGAHNHSDKIMEFHKDQFLTRIGEQYTRCELINSHTLGARLVPTLNNLGSGGGWHRDSVFRIQYKSIVYLTDVTEENGPFEYILGSHKISTIYKSIIENKFNSNQNRLEEEQIENFLNSNQHLYKQLYTAKKGSVILVDTRGIHRGTPIKDGNRYALTNYFMPKHHYTKEVEKKWKQFI</sequence>
<reference evidence="2 3" key="1">
    <citation type="submission" date="2019-12" db="EMBL/GenBank/DDBJ databases">
        <authorList>
            <person name="Zhao J."/>
        </authorList>
    </citation>
    <scope>NUCLEOTIDE SEQUENCE [LARGE SCALE GENOMIC DNA]</scope>
    <source>
        <strain evidence="2 3">S-15</strain>
    </source>
</reference>
<proteinExistence type="predicted"/>
<dbReference type="EMBL" id="WWNE01000006">
    <property type="protein sequence ID" value="NBG65877.1"/>
    <property type="molecule type" value="Genomic_DNA"/>
</dbReference>
<evidence type="ECO:0000256" key="1">
    <source>
        <dbReference type="ARBA" id="ARBA00001954"/>
    </source>
</evidence>
<comment type="cofactor">
    <cofactor evidence="1">
        <name>Fe(2+)</name>
        <dbReference type="ChEBI" id="CHEBI:29033"/>
    </cofactor>
</comment>